<sequence length="84" mass="9619">MVAEPLDCMPLGEAHGKSKLACKGFIFFCFFCFFSTGKTRHFFFLPPLRMANVNCFGVFSMIKRKQTFSPLLHVTRLLGYTLEV</sequence>
<keyword evidence="2" id="KW-1185">Reference proteome</keyword>
<gene>
    <name evidence="1" type="ORF">APZ42_018277</name>
</gene>
<dbReference type="EMBL" id="LRGB01000767">
    <property type="protein sequence ID" value="KZS16062.1"/>
    <property type="molecule type" value="Genomic_DNA"/>
</dbReference>
<accession>A0A162CHV9</accession>
<evidence type="ECO:0000313" key="1">
    <source>
        <dbReference type="EMBL" id="KZS16062.1"/>
    </source>
</evidence>
<proteinExistence type="predicted"/>
<evidence type="ECO:0000313" key="2">
    <source>
        <dbReference type="Proteomes" id="UP000076858"/>
    </source>
</evidence>
<reference evidence="1 2" key="1">
    <citation type="submission" date="2016-03" db="EMBL/GenBank/DDBJ databases">
        <title>EvidentialGene: Evidence-directed Construction of Genes on Genomes.</title>
        <authorList>
            <person name="Gilbert D.G."/>
            <person name="Choi J.-H."/>
            <person name="Mockaitis K."/>
            <person name="Colbourne J."/>
            <person name="Pfrender M."/>
        </authorList>
    </citation>
    <scope>NUCLEOTIDE SEQUENCE [LARGE SCALE GENOMIC DNA]</scope>
    <source>
        <strain evidence="1 2">Xinb3</strain>
        <tissue evidence="1">Complete organism</tissue>
    </source>
</reference>
<dbReference type="AlphaFoldDB" id="A0A162CHV9"/>
<organism evidence="1 2">
    <name type="scientific">Daphnia magna</name>
    <dbReference type="NCBI Taxonomy" id="35525"/>
    <lineage>
        <taxon>Eukaryota</taxon>
        <taxon>Metazoa</taxon>
        <taxon>Ecdysozoa</taxon>
        <taxon>Arthropoda</taxon>
        <taxon>Crustacea</taxon>
        <taxon>Branchiopoda</taxon>
        <taxon>Diplostraca</taxon>
        <taxon>Cladocera</taxon>
        <taxon>Anomopoda</taxon>
        <taxon>Daphniidae</taxon>
        <taxon>Daphnia</taxon>
    </lineage>
</organism>
<dbReference type="Proteomes" id="UP000076858">
    <property type="component" value="Unassembled WGS sequence"/>
</dbReference>
<protein>
    <submittedName>
        <fullName evidence="1">Uncharacterized protein</fullName>
    </submittedName>
</protein>
<name>A0A162CHV9_9CRUS</name>
<comment type="caution">
    <text evidence="1">The sequence shown here is derived from an EMBL/GenBank/DDBJ whole genome shotgun (WGS) entry which is preliminary data.</text>
</comment>